<organism evidence="1">
    <name type="scientific">Salix viminalis</name>
    <name type="common">Common osier</name>
    <name type="synonym">Basket willow</name>
    <dbReference type="NCBI Taxonomy" id="40686"/>
    <lineage>
        <taxon>Eukaryota</taxon>
        <taxon>Viridiplantae</taxon>
        <taxon>Streptophyta</taxon>
        <taxon>Embryophyta</taxon>
        <taxon>Tracheophyta</taxon>
        <taxon>Spermatophyta</taxon>
        <taxon>Magnoliopsida</taxon>
        <taxon>eudicotyledons</taxon>
        <taxon>Gunneridae</taxon>
        <taxon>Pentapetalae</taxon>
        <taxon>rosids</taxon>
        <taxon>fabids</taxon>
        <taxon>Malpighiales</taxon>
        <taxon>Salicaceae</taxon>
        <taxon>Saliceae</taxon>
        <taxon>Salix</taxon>
    </lineage>
</organism>
<evidence type="ECO:0000313" key="1">
    <source>
        <dbReference type="EMBL" id="VFU38292.1"/>
    </source>
</evidence>
<gene>
    <name evidence="1" type="ORF">SVIM_LOCUS207901</name>
</gene>
<dbReference type="AlphaFoldDB" id="A0A6N2LAW8"/>
<accession>A0A6N2LAW8</accession>
<sequence length="185" mass="21346">MLASSSIPFSLFPITLLPTIPRHILRSTFIFGPWPPPMPGSVLRLSPAFMLAGLLVPRPVFRFGIPPITRFVLTWLLISRTIFRFGIPPITRFVLTWLLISRTIFRFGIPPITRFVLTWLIISRTIFRFGIPPITRSIFLTLRSLITRPVIRFLFAPIIRLMPCSASHSQIHLRTRVSSHTRNHR</sequence>
<protein>
    <submittedName>
        <fullName evidence="1">Uncharacterized protein</fullName>
    </submittedName>
</protein>
<reference evidence="1" key="1">
    <citation type="submission" date="2019-03" db="EMBL/GenBank/DDBJ databases">
        <authorList>
            <person name="Mank J."/>
            <person name="Almeida P."/>
        </authorList>
    </citation>
    <scope>NUCLEOTIDE SEQUENCE</scope>
    <source>
        <strain evidence="1">78183</strain>
    </source>
</reference>
<proteinExistence type="predicted"/>
<name>A0A6N2LAW8_SALVM</name>
<dbReference type="EMBL" id="CAADRP010001380">
    <property type="protein sequence ID" value="VFU38292.1"/>
    <property type="molecule type" value="Genomic_DNA"/>
</dbReference>